<comment type="caution">
    <text evidence="1">The sequence shown here is derived from an EMBL/GenBank/DDBJ whole genome shotgun (WGS) entry which is preliminary data.</text>
</comment>
<sequence>MFSRMKSEVERTKQNILMGMNSKKEGWFFGWMIHPLETEKTCCCHREDYAREVMPPSEGDDDQGSEQVVGYLDEENATIVLQSQGELNWMGKL</sequence>
<keyword evidence="2" id="KW-1185">Reference proteome</keyword>
<reference evidence="1 2" key="1">
    <citation type="journal article" date="2019" name="Sci. Rep.">
        <title>Orb-weaving spider Araneus ventricosus genome elucidates the spidroin gene catalogue.</title>
        <authorList>
            <person name="Kono N."/>
            <person name="Nakamura H."/>
            <person name="Ohtoshi R."/>
            <person name="Moran D.A.P."/>
            <person name="Shinohara A."/>
            <person name="Yoshida Y."/>
            <person name="Fujiwara M."/>
            <person name="Mori M."/>
            <person name="Tomita M."/>
            <person name="Arakawa K."/>
        </authorList>
    </citation>
    <scope>NUCLEOTIDE SEQUENCE [LARGE SCALE GENOMIC DNA]</scope>
</reference>
<dbReference type="AlphaFoldDB" id="A0A4Y2KKG3"/>
<evidence type="ECO:0000313" key="2">
    <source>
        <dbReference type="Proteomes" id="UP000499080"/>
    </source>
</evidence>
<dbReference type="EMBL" id="BGPR01004672">
    <property type="protein sequence ID" value="GBN02067.1"/>
    <property type="molecule type" value="Genomic_DNA"/>
</dbReference>
<evidence type="ECO:0000313" key="1">
    <source>
        <dbReference type="EMBL" id="GBN02067.1"/>
    </source>
</evidence>
<gene>
    <name evidence="1" type="ORF">AVEN_223396_1</name>
</gene>
<proteinExistence type="predicted"/>
<organism evidence="1 2">
    <name type="scientific">Araneus ventricosus</name>
    <name type="common">Orbweaver spider</name>
    <name type="synonym">Epeira ventricosa</name>
    <dbReference type="NCBI Taxonomy" id="182803"/>
    <lineage>
        <taxon>Eukaryota</taxon>
        <taxon>Metazoa</taxon>
        <taxon>Ecdysozoa</taxon>
        <taxon>Arthropoda</taxon>
        <taxon>Chelicerata</taxon>
        <taxon>Arachnida</taxon>
        <taxon>Araneae</taxon>
        <taxon>Araneomorphae</taxon>
        <taxon>Entelegynae</taxon>
        <taxon>Araneoidea</taxon>
        <taxon>Araneidae</taxon>
        <taxon>Araneus</taxon>
    </lineage>
</organism>
<dbReference type="Proteomes" id="UP000499080">
    <property type="component" value="Unassembled WGS sequence"/>
</dbReference>
<name>A0A4Y2KKG3_ARAVE</name>
<protein>
    <submittedName>
        <fullName evidence="1">Uncharacterized protein</fullName>
    </submittedName>
</protein>
<accession>A0A4Y2KKG3</accession>